<protein>
    <submittedName>
        <fullName evidence="1">Uncharacterized protein</fullName>
    </submittedName>
</protein>
<gene>
    <name evidence="1" type="ORF">DFH08DRAFT_950739</name>
</gene>
<organism evidence="1 2">
    <name type="scientific">Mycena albidolilacea</name>
    <dbReference type="NCBI Taxonomy" id="1033008"/>
    <lineage>
        <taxon>Eukaryota</taxon>
        <taxon>Fungi</taxon>
        <taxon>Dikarya</taxon>
        <taxon>Basidiomycota</taxon>
        <taxon>Agaricomycotina</taxon>
        <taxon>Agaricomycetes</taxon>
        <taxon>Agaricomycetidae</taxon>
        <taxon>Agaricales</taxon>
        <taxon>Marasmiineae</taxon>
        <taxon>Mycenaceae</taxon>
        <taxon>Mycena</taxon>
    </lineage>
</organism>
<evidence type="ECO:0000313" key="1">
    <source>
        <dbReference type="EMBL" id="KAJ7362473.1"/>
    </source>
</evidence>
<accession>A0AAD7F108</accession>
<dbReference type="EMBL" id="JARIHO010000004">
    <property type="protein sequence ID" value="KAJ7362473.1"/>
    <property type="molecule type" value="Genomic_DNA"/>
</dbReference>
<proteinExistence type="predicted"/>
<sequence length="118" mass="13654">MYHSSAQYTMCLIDRPTHPTQRFQPLHFRDDLSDFRLHLELSKPQEPSVRASLVDPVAHCLEFMQLIEIKLARPVIEYVVDCVFETVDYALARSGIDTDERLNCGANREILLLFIFAT</sequence>
<keyword evidence="2" id="KW-1185">Reference proteome</keyword>
<dbReference type="AlphaFoldDB" id="A0AAD7F108"/>
<reference evidence="1" key="1">
    <citation type="submission" date="2023-03" db="EMBL/GenBank/DDBJ databases">
        <title>Massive genome expansion in bonnet fungi (Mycena s.s.) driven by repeated elements and novel gene families across ecological guilds.</title>
        <authorList>
            <consortium name="Lawrence Berkeley National Laboratory"/>
            <person name="Harder C.B."/>
            <person name="Miyauchi S."/>
            <person name="Viragh M."/>
            <person name="Kuo A."/>
            <person name="Thoen E."/>
            <person name="Andreopoulos B."/>
            <person name="Lu D."/>
            <person name="Skrede I."/>
            <person name="Drula E."/>
            <person name="Henrissat B."/>
            <person name="Morin E."/>
            <person name="Kohler A."/>
            <person name="Barry K."/>
            <person name="LaButti K."/>
            <person name="Morin E."/>
            <person name="Salamov A."/>
            <person name="Lipzen A."/>
            <person name="Mereny Z."/>
            <person name="Hegedus B."/>
            <person name="Baldrian P."/>
            <person name="Stursova M."/>
            <person name="Weitz H."/>
            <person name="Taylor A."/>
            <person name="Grigoriev I.V."/>
            <person name="Nagy L.G."/>
            <person name="Martin F."/>
            <person name="Kauserud H."/>
        </authorList>
    </citation>
    <scope>NUCLEOTIDE SEQUENCE</scope>
    <source>
        <strain evidence="1">CBHHK002</strain>
    </source>
</reference>
<evidence type="ECO:0000313" key="2">
    <source>
        <dbReference type="Proteomes" id="UP001218218"/>
    </source>
</evidence>
<dbReference type="Proteomes" id="UP001218218">
    <property type="component" value="Unassembled WGS sequence"/>
</dbReference>
<name>A0AAD7F108_9AGAR</name>
<comment type="caution">
    <text evidence="1">The sequence shown here is derived from an EMBL/GenBank/DDBJ whole genome shotgun (WGS) entry which is preliminary data.</text>
</comment>